<reference evidence="1" key="1">
    <citation type="submission" date="2020-10" db="EMBL/GenBank/DDBJ databases">
        <authorList>
            <person name="Han B."/>
            <person name="Lu T."/>
            <person name="Zhao Q."/>
            <person name="Huang X."/>
            <person name="Zhao Y."/>
        </authorList>
    </citation>
    <scope>NUCLEOTIDE SEQUENCE</scope>
</reference>
<sequence length="156" mass="18011">MYLVLISSLYQAAQTAEGDDMMTSMQSAGFGDKLDRKAYYGFIKILCGIEWVEHAVKPSRYSGHAPGVKSYSLFIEKLARHNLGDHSNALFRESVARGVHVAQGEYNIDKRYVKVKKESKVKKRLTLPKKMRLKSKRLYKHRMSFVKKPNRRMLRA</sequence>
<protein>
    <submittedName>
        <fullName evidence="1">Uncharacterized protein</fullName>
    </submittedName>
</protein>
<evidence type="ECO:0000313" key="2">
    <source>
        <dbReference type="Proteomes" id="UP000604825"/>
    </source>
</evidence>
<dbReference type="EMBL" id="CAJGYO010000004">
    <property type="protein sequence ID" value="CAD6223165.1"/>
    <property type="molecule type" value="Genomic_DNA"/>
</dbReference>
<dbReference type="AlphaFoldDB" id="A0A811NKE3"/>
<proteinExistence type="predicted"/>
<gene>
    <name evidence="1" type="ORF">NCGR_LOCUS15594</name>
</gene>
<comment type="caution">
    <text evidence="1">The sequence shown here is derived from an EMBL/GenBank/DDBJ whole genome shotgun (WGS) entry which is preliminary data.</text>
</comment>
<organism evidence="1 2">
    <name type="scientific">Miscanthus lutarioriparius</name>
    <dbReference type="NCBI Taxonomy" id="422564"/>
    <lineage>
        <taxon>Eukaryota</taxon>
        <taxon>Viridiplantae</taxon>
        <taxon>Streptophyta</taxon>
        <taxon>Embryophyta</taxon>
        <taxon>Tracheophyta</taxon>
        <taxon>Spermatophyta</taxon>
        <taxon>Magnoliopsida</taxon>
        <taxon>Liliopsida</taxon>
        <taxon>Poales</taxon>
        <taxon>Poaceae</taxon>
        <taxon>PACMAD clade</taxon>
        <taxon>Panicoideae</taxon>
        <taxon>Andropogonodae</taxon>
        <taxon>Andropogoneae</taxon>
        <taxon>Saccharinae</taxon>
        <taxon>Miscanthus</taxon>
    </lineage>
</organism>
<name>A0A811NKE3_9POAL</name>
<evidence type="ECO:0000313" key="1">
    <source>
        <dbReference type="EMBL" id="CAD6223165.1"/>
    </source>
</evidence>
<keyword evidence="2" id="KW-1185">Reference proteome</keyword>
<dbReference type="Proteomes" id="UP000604825">
    <property type="component" value="Unassembled WGS sequence"/>
</dbReference>
<accession>A0A811NKE3</accession>
<dbReference type="OrthoDB" id="1891108at2759"/>